<dbReference type="Gramene" id="rna2671">
    <property type="protein sequence ID" value="RHN78995.1"/>
    <property type="gene ID" value="gene2671"/>
</dbReference>
<dbReference type="Proteomes" id="UP000265566">
    <property type="component" value="Chromosome 1"/>
</dbReference>
<proteinExistence type="predicted"/>
<evidence type="ECO:0000313" key="2">
    <source>
        <dbReference type="Proteomes" id="UP000265566"/>
    </source>
</evidence>
<protein>
    <submittedName>
        <fullName evidence="1">Uncharacterized protein</fullName>
    </submittedName>
</protein>
<sequence>MWKVYVGQKLFGQEQLVQRQFAPEQFAQGWFGFLFGFPRQSFQELS</sequence>
<organism evidence="1 2">
    <name type="scientific">Medicago truncatula</name>
    <name type="common">Barrel medic</name>
    <name type="synonym">Medicago tribuloides</name>
    <dbReference type="NCBI Taxonomy" id="3880"/>
    <lineage>
        <taxon>Eukaryota</taxon>
        <taxon>Viridiplantae</taxon>
        <taxon>Streptophyta</taxon>
        <taxon>Embryophyta</taxon>
        <taxon>Tracheophyta</taxon>
        <taxon>Spermatophyta</taxon>
        <taxon>Magnoliopsida</taxon>
        <taxon>eudicotyledons</taxon>
        <taxon>Gunneridae</taxon>
        <taxon>Pentapetalae</taxon>
        <taxon>rosids</taxon>
        <taxon>fabids</taxon>
        <taxon>Fabales</taxon>
        <taxon>Fabaceae</taxon>
        <taxon>Papilionoideae</taxon>
        <taxon>50 kb inversion clade</taxon>
        <taxon>NPAAA clade</taxon>
        <taxon>Hologalegina</taxon>
        <taxon>IRL clade</taxon>
        <taxon>Trifolieae</taxon>
        <taxon>Medicago</taxon>
    </lineage>
</organism>
<dbReference type="EMBL" id="PSQE01000001">
    <property type="protein sequence ID" value="RHN78995.1"/>
    <property type="molecule type" value="Genomic_DNA"/>
</dbReference>
<reference evidence="2" key="1">
    <citation type="journal article" date="2018" name="Nat. Plants">
        <title>Whole-genome landscape of Medicago truncatula symbiotic genes.</title>
        <authorList>
            <person name="Pecrix Y."/>
            <person name="Staton S.E."/>
            <person name="Sallet E."/>
            <person name="Lelandais-Briere C."/>
            <person name="Moreau S."/>
            <person name="Carrere S."/>
            <person name="Blein T."/>
            <person name="Jardinaud M.F."/>
            <person name="Latrasse D."/>
            <person name="Zouine M."/>
            <person name="Zahm M."/>
            <person name="Kreplak J."/>
            <person name="Mayjonade B."/>
            <person name="Satge C."/>
            <person name="Perez M."/>
            <person name="Cauet S."/>
            <person name="Marande W."/>
            <person name="Chantry-Darmon C."/>
            <person name="Lopez-Roques C."/>
            <person name="Bouchez O."/>
            <person name="Berard A."/>
            <person name="Debelle F."/>
            <person name="Munos S."/>
            <person name="Bendahmane A."/>
            <person name="Berges H."/>
            <person name="Niebel A."/>
            <person name="Buitink J."/>
            <person name="Frugier F."/>
            <person name="Benhamed M."/>
            <person name="Crespi M."/>
            <person name="Gouzy J."/>
            <person name="Gamas P."/>
        </authorList>
    </citation>
    <scope>NUCLEOTIDE SEQUENCE [LARGE SCALE GENOMIC DNA]</scope>
    <source>
        <strain evidence="2">cv. Jemalong A17</strain>
    </source>
</reference>
<gene>
    <name evidence="1" type="ORF">MtrunA17_Chr1g0171981</name>
</gene>
<name>A0A396JRY2_MEDTR</name>
<evidence type="ECO:0000313" key="1">
    <source>
        <dbReference type="EMBL" id="RHN78995.1"/>
    </source>
</evidence>
<comment type="caution">
    <text evidence="1">The sequence shown here is derived from an EMBL/GenBank/DDBJ whole genome shotgun (WGS) entry which is preliminary data.</text>
</comment>
<accession>A0A396JRY2</accession>
<dbReference type="AlphaFoldDB" id="A0A396JRY2"/>